<dbReference type="InterPro" id="IPR011793">
    <property type="entry name" value="YbdK"/>
</dbReference>
<evidence type="ECO:0000256" key="5">
    <source>
        <dbReference type="HAMAP-Rule" id="MF_01609"/>
    </source>
</evidence>
<comment type="catalytic activity">
    <reaction evidence="4 5">
        <text>L-cysteine + L-glutamate + ATP = gamma-L-glutamyl-L-cysteine + ADP + phosphate + H(+)</text>
        <dbReference type="Rhea" id="RHEA:13285"/>
        <dbReference type="ChEBI" id="CHEBI:15378"/>
        <dbReference type="ChEBI" id="CHEBI:29985"/>
        <dbReference type="ChEBI" id="CHEBI:30616"/>
        <dbReference type="ChEBI" id="CHEBI:35235"/>
        <dbReference type="ChEBI" id="CHEBI:43474"/>
        <dbReference type="ChEBI" id="CHEBI:58173"/>
        <dbReference type="ChEBI" id="CHEBI:456216"/>
        <dbReference type="EC" id="6.3.2.2"/>
    </reaction>
</comment>
<dbReference type="Proteomes" id="UP001163947">
    <property type="component" value="Chromosome"/>
</dbReference>
<gene>
    <name evidence="8" type="ORF">OCS65_16320</name>
</gene>
<evidence type="ECO:0000313" key="8">
    <source>
        <dbReference type="EMBL" id="UYF92075.1"/>
    </source>
</evidence>
<organism evidence="8 9">
    <name type="scientific">Rhodococcus aetherivorans</name>
    <dbReference type="NCBI Taxonomy" id="191292"/>
    <lineage>
        <taxon>Bacteria</taxon>
        <taxon>Bacillati</taxon>
        <taxon>Actinomycetota</taxon>
        <taxon>Actinomycetes</taxon>
        <taxon>Mycobacteriales</taxon>
        <taxon>Nocardiaceae</taxon>
        <taxon>Rhodococcus</taxon>
    </lineage>
</organism>
<dbReference type="EC" id="6.3.2.2" evidence="5"/>
<dbReference type="InterPro" id="IPR051680">
    <property type="entry name" value="ATP-dep_Glu-Cys_Ligase-2"/>
</dbReference>
<dbReference type="HAMAP" id="MF_01609">
    <property type="entry name" value="Glu_cys_ligase_2"/>
    <property type="match status" value="1"/>
</dbReference>
<evidence type="ECO:0000313" key="9">
    <source>
        <dbReference type="Proteomes" id="UP001163947"/>
    </source>
</evidence>
<dbReference type="GO" id="GO:0042398">
    <property type="term" value="P:modified amino acid biosynthetic process"/>
    <property type="evidence" value="ECO:0007669"/>
    <property type="project" value="InterPro"/>
</dbReference>
<dbReference type="EMBL" id="CP106982">
    <property type="protein sequence ID" value="UYF92075.1"/>
    <property type="molecule type" value="Genomic_DNA"/>
</dbReference>
<accession>A0AA46S8W3</accession>
<dbReference type="PANTHER" id="PTHR34595">
    <property type="entry name" value="BLR5612 PROTEIN"/>
    <property type="match status" value="1"/>
</dbReference>
<comment type="similarity">
    <text evidence="5">Belongs to the glutamate--cysteine ligase type 2 family. YbdK subfamily.</text>
</comment>
<dbReference type="InterPro" id="IPR025841">
    <property type="entry name" value="CP_ATPgrasp_2"/>
</dbReference>
<keyword evidence="1 5" id="KW-0436">Ligase</keyword>
<feature type="region of interest" description="Disordered" evidence="6">
    <location>
        <begin position="852"/>
        <end position="871"/>
    </location>
</feature>
<dbReference type="SUPFAM" id="SSF55931">
    <property type="entry name" value="Glutamine synthetase/guanido kinase"/>
    <property type="match status" value="1"/>
</dbReference>
<protein>
    <recommendedName>
        <fullName evidence="5">Putative glutamate--cysteine ligase 2</fullName>
        <ecNumber evidence="5">6.3.2.2</ecNumber>
    </recommendedName>
    <alternativeName>
        <fullName evidence="5">Gamma-glutamylcysteine synthetase 2</fullName>
        <shortName evidence="5">GCS 2</shortName>
        <shortName evidence="5">Gamma-GCS 2</shortName>
    </alternativeName>
</protein>
<evidence type="ECO:0000256" key="2">
    <source>
        <dbReference type="ARBA" id="ARBA00022741"/>
    </source>
</evidence>
<reference evidence="8" key="1">
    <citation type="submission" date="2022-09" db="EMBL/GenBank/DDBJ databases">
        <title>The genome sequence of Rhodococcus aetherivorans N1.</title>
        <authorList>
            <person name="Jiang W."/>
        </authorList>
    </citation>
    <scope>NUCLEOTIDE SEQUENCE</scope>
    <source>
        <strain evidence="8">N1</strain>
    </source>
</reference>
<dbReference type="PANTHER" id="PTHR34595:SF7">
    <property type="entry name" value="SLL1039 PROTEIN"/>
    <property type="match status" value="1"/>
</dbReference>
<dbReference type="InterPro" id="IPR014746">
    <property type="entry name" value="Gln_synth/guanido_kin_cat_dom"/>
</dbReference>
<comment type="function">
    <text evidence="5">ATP-dependent carboxylate-amine ligase which exhibits weak glutamate--cysteine ligase activity.</text>
</comment>
<dbReference type="Pfam" id="PF14403">
    <property type="entry name" value="CP_ATPgrasp_2"/>
    <property type="match status" value="1"/>
</dbReference>
<name>A0AA46S8W3_9NOCA</name>
<proteinExistence type="inferred from homology"/>
<evidence type="ECO:0000259" key="7">
    <source>
        <dbReference type="Pfam" id="PF14403"/>
    </source>
</evidence>
<dbReference type="Gene3D" id="3.30.590.20">
    <property type="match status" value="1"/>
</dbReference>
<dbReference type="GeneID" id="83622015"/>
<feature type="domain" description="Circularly permuted ATP-grasp type 2" evidence="7">
    <location>
        <begin position="460"/>
        <end position="840"/>
    </location>
</feature>
<dbReference type="AlphaFoldDB" id="A0AA46S8W3"/>
<evidence type="ECO:0000256" key="1">
    <source>
        <dbReference type="ARBA" id="ARBA00022598"/>
    </source>
</evidence>
<dbReference type="RefSeq" id="WP_102800603.1">
    <property type="nucleotide sequence ID" value="NZ_CP088969.1"/>
</dbReference>
<evidence type="ECO:0000256" key="4">
    <source>
        <dbReference type="ARBA" id="ARBA00048819"/>
    </source>
</evidence>
<dbReference type="GO" id="GO:0004357">
    <property type="term" value="F:glutamate-cysteine ligase activity"/>
    <property type="evidence" value="ECO:0007669"/>
    <property type="project" value="UniProtKB-EC"/>
</dbReference>
<keyword evidence="2 5" id="KW-0547">Nucleotide-binding</keyword>
<dbReference type="Pfam" id="PF04107">
    <property type="entry name" value="GCS2"/>
    <property type="match status" value="1"/>
</dbReference>
<evidence type="ECO:0000256" key="6">
    <source>
        <dbReference type="SAM" id="MobiDB-lite"/>
    </source>
</evidence>
<dbReference type="NCBIfam" id="TIGR02050">
    <property type="entry name" value="gshA_cyan_rel"/>
    <property type="match status" value="1"/>
</dbReference>
<dbReference type="NCBIfam" id="NF010041">
    <property type="entry name" value="PRK13517.1-1"/>
    <property type="match status" value="1"/>
</dbReference>
<sequence length="871" mass="94192">MFGGGARKLGVEEEFHLIDAKTRRLTPRAPELLARLPGDVYVEELQRCVVEVNSGVFPDLAGLRADLVHRRSVLVDTAAELGLGIAAAGAVPLAVPAEMQVTETPRYRRMLADYQLLAREQLICGTQVHVDIPDRDEAVQVANRVAPFLPIFLALSASSPFWADGTDTGYASVRNLVWIRWPSTGPAAPVSSAAEYDKLIADLVSTGVITDPGMVYFDLRPSDRYPTLELRVCDSCPSVDTITLIAGLFRALVDREVTDLRAGVPGLDVSPTLVRAAMWRASRSGLEGPLVDVQSATPRPAREIVDGLIRSLRPQLEGNDDWALVSELAETALQVGSSAARQRRVLRRRGRLTDVVDLLLDETAGRVRAVPEIADPGATLLHGYVPLRAGDVDDRYDEAVEVGGRPRREYEAVLAAVARVGAAELRRIQESIDREQSVDGVTFRVSGEDRAQVFPMDIVPRIVPHTEWSHLVPGLQQRALALNAFLGDIYGEQAAVRDGVIPSELLDRAPGYRATGAAAANPPVRAHICGIDLVSTGPGDFVVLEDNLRVPSGVGYAMAHRAMTTRFLGALGMPADVMSVDSMPEMTRQTLQAAAPAAAAGPDVSVALLSAGWKDSAWFEHRLLAEKSGLPLVLTGELSVRDDVVYRHRGREATRVDVLYVRLDEDMLLSSIGHDGHPLRRGLRAALQAGNVTIANALGNGVGDDKAVYSYVPAMIEYYLGEKPILEQVPTWVCAEREQRDYVLDRLAELVVKPIDGFGGAGITIGPEASRHELLERRRDLLTHPERYVAQEVVPLSTHPTFDGSGLFPHHIDLRAFVHLRAEGPSVRAHVAPAALTRVAPIGSMVVNSSRGGGGKDTWVLGPPRGAGSDE</sequence>
<dbReference type="Gene3D" id="3.30.1490.270">
    <property type="match status" value="1"/>
</dbReference>
<dbReference type="GO" id="GO:0005524">
    <property type="term" value="F:ATP binding"/>
    <property type="evidence" value="ECO:0007669"/>
    <property type="project" value="UniProtKB-KW"/>
</dbReference>
<evidence type="ECO:0000256" key="3">
    <source>
        <dbReference type="ARBA" id="ARBA00022840"/>
    </source>
</evidence>
<keyword evidence="3 5" id="KW-0067">ATP-binding</keyword>
<dbReference type="Gene3D" id="3.40.50.11290">
    <property type="match status" value="1"/>
</dbReference>
<dbReference type="SUPFAM" id="SSF56059">
    <property type="entry name" value="Glutathione synthetase ATP-binding domain-like"/>
    <property type="match status" value="1"/>
</dbReference>
<dbReference type="InterPro" id="IPR006336">
    <property type="entry name" value="GCS2"/>
</dbReference>